<dbReference type="InterPro" id="IPR036390">
    <property type="entry name" value="WH_DNA-bd_sf"/>
</dbReference>
<dbReference type="InterPro" id="IPR058192">
    <property type="entry name" value="WHD_ROQ1-like"/>
</dbReference>
<dbReference type="Gene3D" id="3.40.50.10140">
    <property type="entry name" value="Toll/interleukin-1 receptor homology (TIR) domain"/>
    <property type="match status" value="2"/>
</dbReference>
<proteinExistence type="predicted"/>
<dbReference type="InterPro" id="IPR044974">
    <property type="entry name" value="Disease_R_plants"/>
</dbReference>
<dbReference type="Pfam" id="PF23282">
    <property type="entry name" value="WHD_ROQ1"/>
    <property type="match status" value="2"/>
</dbReference>
<dbReference type="FunFam" id="1.10.8.430:FF:000002">
    <property type="entry name" value="Disease resistance protein (TIR-NBS-LRR class)"/>
    <property type="match status" value="2"/>
</dbReference>
<dbReference type="FunFam" id="3.40.50.10140:FF:000007">
    <property type="entry name" value="Disease resistance protein (TIR-NBS-LRR class)"/>
    <property type="match status" value="2"/>
</dbReference>
<dbReference type="SMART" id="SM00382">
    <property type="entry name" value="AAA"/>
    <property type="match status" value="2"/>
</dbReference>
<keyword evidence="2" id="KW-0433">Leucine-rich repeat</keyword>
<evidence type="ECO:0000313" key="11">
    <source>
        <dbReference type="Proteomes" id="UP000594261"/>
    </source>
</evidence>
<dbReference type="SUPFAM" id="SSF52058">
    <property type="entry name" value="L domain-like"/>
    <property type="match status" value="1"/>
</dbReference>
<dbReference type="GO" id="GO:0006952">
    <property type="term" value="P:defense response"/>
    <property type="evidence" value="ECO:0007669"/>
    <property type="project" value="UniProtKB-KW"/>
</dbReference>
<dbReference type="InterPro" id="IPR042197">
    <property type="entry name" value="Apaf_helical"/>
</dbReference>
<dbReference type="Gramene" id="QL03p061330:mrna">
    <property type="protein sequence ID" value="QL03p061330:mrna"/>
    <property type="gene ID" value="QL03p061330"/>
</dbReference>
<evidence type="ECO:0000256" key="7">
    <source>
        <dbReference type="ARBA" id="ARBA00047304"/>
    </source>
</evidence>
<keyword evidence="3" id="KW-0677">Repeat</keyword>
<dbReference type="Pfam" id="PF01582">
    <property type="entry name" value="TIR"/>
    <property type="match status" value="2"/>
</dbReference>
<dbReference type="InParanoid" id="A0A7N2L9X5"/>
<dbReference type="SUPFAM" id="SSF46785">
    <property type="entry name" value="Winged helix' DNA-binding domain"/>
    <property type="match status" value="2"/>
</dbReference>
<evidence type="ECO:0000256" key="6">
    <source>
        <dbReference type="ARBA" id="ARBA00023027"/>
    </source>
</evidence>
<evidence type="ECO:0000256" key="1">
    <source>
        <dbReference type="ARBA" id="ARBA00011982"/>
    </source>
</evidence>
<feature type="domain" description="TIR" evidence="9">
    <location>
        <begin position="1081"/>
        <end position="1245"/>
    </location>
</feature>
<dbReference type="PRINTS" id="PR00364">
    <property type="entry name" value="DISEASERSIST"/>
</dbReference>
<evidence type="ECO:0000259" key="9">
    <source>
        <dbReference type="PROSITE" id="PS50104"/>
    </source>
</evidence>
<name>A0A7N2L9X5_QUELO</name>
<dbReference type="GO" id="GO:0061809">
    <property type="term" value="F:NAD+ nucleosidase activity, cyclic ADP-ribose generating"/>
    <property type="evidence" value="ECO:0007669"/>
    <property type="project" value="UniProtKB-EC"/>
</dbReference>
<evidence type="ECO:0000313" key="10">
    <source>
        <dbReference type="EnsemblPlants" id="QL03p061330:mrna"/>
    </source>
</evidence>
<dbReference type="EnsemblPlants" id="QL03p061330:mrna">
    <property type="protein sequence ID" value="QL03p061330:mrna"/>
    <property type="gene ID" value="QL03p061330"/>
</dbReference>
<dbReference type="Gene3D" id="3.40.50.300">
    <property type="entry name" value="P-loop containing nucleotide triphosphate hydrolases"/>
    <property type="match status" value="2"/>
</dbReference>
<evidence type="ECO:0000256" key="3">
    <source>
        <dbReference type="ARBA" id="ARBA00022737"/>
    </source>
</evidence>
<evidence type="ECO:0000256" key="5">
    <source>
        <dbReference type="ARBA" id="ARBA00022821"/>
    </source>
</evidence>
<accession>A0A7N2L9X5</accession>
<dbReference type="EMBL" id="LRBV02000003">
    <property type="status" value="NOT_ANNOTATED_CDS"/>
    <property type="molecule type" value="Genomic_DNA"/>
</dbReference>
<dbReference type="GO" id="GO:0043531">
    <property type="term" value="F:ADP binding"/>
    <property type="evidence" value="ECO:0007669"/>
    <property type="project" value="InterPro"/>
</dbReference>
<dbReference type="Gene3D" id="3.80.10.10">
    <property type="entry name" value="Ribonuclease Inhibitor"/>
    <property type="match status" value="2"/>
</dbReference>
<reference evidence="10" key="2">
    <citation type="submission" date="2021-01" db="UniProtKB">
        <authorList>
            <consortium name="EnsemblPlants"/>
        </authorList>
    </citation>
    <scope>IDENTIFICATION</scope>
</reference>
<dbReference type="SUPFAM" id="SSF52540">
    <property type="entry name" value="P-loop containing nucleoside triphosphate hydrolases"/>
    <property type="match status" value="2"/>
</dbReference>
<evidence type="ECO:0000256" key="2">
    <source>
        <dbReference type="ARBA" id="ARBA00022614"/>
    </source>
</evidence>
<dbReference type="Pfam" id="PF00931">
    <property type="entry name" value="NB-ARC"/>
    <property type="match status" value="2"/>
</dbReference>
<feature type="domain" description="TIR" evidence="9">
    <location>
        <begin position="19"/>
        <end position="183"/>
    </location>
</feature>
<sequence length="2194" mass="251852">MALVTSEGASSSSFTHQPKKFDVFLSFRGEDTRLGFTGHLYNALCQQGINTFIDDNLQKGEEISASLLKIIESSRISIIVFSENYASSTWCLDELAKIVECKKNDQLVRPVFYNVNPSEVRNQKGKFGKTLSKHEKKLKDNKKLQGWRKALYEVANISGWHYKHDCAEFEFIQEIVEAISNFKLNRMPLFVAQYPIGINSCVEAIILKLEIGSDDVRMLGMYGLGGVGKTTIAKAVYNKILDHFEGSMFLENVRDKSGTFDGIIQLQEILFHETLGINGQLKMGSESKGTTAIENILCNKRILLILDDVDKLYQIERLIGGCDWLASGSRIIITTRNKHFLQTLRIHHLTYEVKELEDHEALELFSMHAFHKNKPDEDYSKLTDQVICYAKGLPLALSIIGANLHGRSEMEWKSALDKYKMIPDKDIQKVLQVSYQGLDETEQDIFLDLACFFKGLYKDYVVDILNSCNLYPIIGIKNLIDKCLIIVDQFNKLWMHDLLQQIGREIVRQESPQIPGLRSRLWCYKDAFEVLTENKGSDNIRGITIISPEPTKLQLKANCFEKVGNLKFLLVSNVNTSGDLEYLPNGLRVLDWSRFPSSSLPSNFRPHNLVVLNMPQSPVILYKIFEFRRKLEVPQNTKYEDNILMDSRSHHKLSHQIDYSSKIDYSSRIDFSLSLFKPSRTLHAFLMDYTRGYGESYNIIVTGKKIPKWFNHQSIESSISFWIGTKFPTIAVCLGFHLVPLKDSYANNDKYGSVRDDVISWQCHVNIFTNGHTQPFTLRRNFYHIKCDHLWSYGVSNSKLQQYFGNMMQGDRNLVEISKVWEHLVSFLLKLTTTISEDLVTGQDRLQLMSRLSTVTFSVLVNRPPTGIFSIIGFTLQHWHSLSEVQLDDSILKIIEISDVQTLEEARDIIPRIRRRELYQLSYYNCKMGKSNEMFSIQDRISHLLPAFDQDMIVRVYSKKPELDVWAGCFVRLQKCVQGLEDMIHLMVSVEVWCPPPSSRFKLNFDAALFADLDEIGMRAIVRNDKGEGLGWYTVSFVRPSANSVAHSMDLDELIWLEDSPPPAMEAFEGASSSSFTHQPKKFDVFLSFRGEDTRLGFIGFLYKALCERGINTFIDDSLQRGEEISTSLLKIIESSRISIIVFSENYASSTWCLDELAKIVECKNNDQLVRPVFYNVDPSEVRNQKGKYGKALSKHEKKLKDNKKLQSWRKALREAANISGWHYKHDCTEFEFIQEIVEDILNFKLNRMPLFVAQFPIGINSRVEAIILQLEIGSNDVRMLGMYGLGGVGKTTIAKAVYNKIFDHFEGSSFLENVKDKSGTFDGTIQLQEILLRETLGMNGQLKVCSESKGTIAIENILRNKRILLILDDVDKLDQIERLIGGCDWFASGSRIIVTTRNKHLLQTLRIRHSTYKVKGLDDHEALELFSMHAFHKNKPEEDYSKLSDQVICYAKGLPLALTIIGANLCGRSEMEWNSELDKYKMIPDKDIQKVLQVSYEGLHETEQDIFLDLACFFKGLYKDYVVDILNSCNLYLVIGIKNLIDKCLITVDQFNKLWMHDLLQQMGREIVRQESPQIPGLRSRLWCYKDAFEVLTENKGSDNIRGITIISPEPTKLQLKANCFEKMGNLKFLLVGNVDTCGDLEYLPNGLRVLDWSRFPSSSLPSNFRPHNLVVLNMPQSPVILDKIFKSIQYKSLTYMNFSSCQYITKLPNLLSAAPNIKELNLSKCQKLVKVHDSIGCLAKLESWDLGGCFKLRILPSCISMKSLKLLNLCGCERVKRLPDFPQEMENLMYLSLADTSIRELPPSFRNLTGLERLDLGYYFNLCHLPRSIYQLQHLRILVHHGYDQFSAGVGTYNLQQYLSNSGFPRLNFLKKLTSCFTLPKKCLLPRSEDLSLQESIVKFNRLQFLHIRDSKFLQKIPKLPESIREVRAINCFSLNSESVRELFLQFRRKLELPQNTKYGDNILMDSHSQRKLPHQVDYSTKIDYSLFHYKPPHTVHEFLMDSTRDYGESYDIIVTGKKIPKWFNHQSTESSISFWIGPEFPTIAVCLGFHLVPLKDSYANNDKYGSVCDDEINWSCDVNVFTNGHTQPFTQWGKFYSMKCDHLWFYSDSHSQLQQYFRNIMQGDRNLVEVSCKISLWSSRNGKFAPVIARMGVHVECICHPPNSVIIDDNSQNVDDNSDYSKNVDDSSDDN</sequence>
<dbReference type="GO" id="GO:0051707">
    <property type="term" value="P:response to other organism"/>
    <property type="evidence" value="ECO:0007669"/>
    <property type="project" value="UniProtKB-ARBA"/>
</dbReference>
<dbReference type="InterPro" id="IPR000157">
    <property type="entry name" value="TIR_dom"/>
</dbReference>
<reference evidence="10 11" key="1">
    <citation type="journal article" date="2016" name="G3 (Bethesda)">
        <title>First Draft Assembly and Annotation of the Genome of a California Endemic Oak Quercus lobata Nee (Fagaceae).</title>
        <authorList>
            <person name="Sork V.L."/>
            <person name="Fitz-Gibbon S.T."/>
            <person name="Puiu D."/>
            <person name="Crepeau M."/>
            <person name="Gugger P.F."/>
            <person name="Sherman R."/>
            <person name="Stevens K."/>
            <person name="Langley C.H."/>
            <person name="Pellegrini M."/>
            <person name="Salzberg S.L."/>
        </authorList>
    </citation>
    <scope>NUCLEOTIDE SEQUENCE [LARGE SCALE GENOMIC DNA]</scope>
    <source>
        <strain evidence="10 11">cv. SW786</strain>
    </source>
</reference>
<dbReference type="InterPro" id="IPR027417">
    <property type="entry name" value="P-loop_NTPase"/>
</dbReference>
<feature type="region of interest" description="Disordered" evidence="8">
    <location>
        <begin position="2173"/>
        <end position="2194"/>
    </location>
</feature>
<dbReference type="GO" id="GO:0007165">
    <property type="term" value="P:signal transduction"/>
    <property type="evidence" value="ECO:0007669"/>
    <property type="project" value="InterPro"/>
</dbReference>
<dbReference type="Gene3D" id="1.10.8.430">
    <property type="entry name" value="Helical domain of apoptotic protease-activating factors"/>
    <property type="match status" value="2"/>
</dbReference>
<dbReference type="InterPro" id="IPR002182">
    <property type="entry name" value="NB-ARC"/>
</dbReference>
<dbReference type="InterPro" id="IPR003593">
    <property type="entry name" value="AAA+_ATPase"/>
</dbReference>
<dbReference type="SUPFAM" id="SSF52200">
    <property type="entry name" value="Toll/Interleukin receptor TIR domain"/>
    <property type="match status" value="2"/>
</dbReference>
<dbReference type="PROSITE" id="PS50104">
    <property type="entry name" value="TIR"/>
    <property type="match status" value="2"/>
</dbReference>
<dbReference type="InterPro" id="IPR055414">
    <property type="entry name" value="LRR_R13L4/SHOC2-like"/>
</dbReference>
<evidence type="ECO:0000256" key="8">
    <source>
        <dbReference type="SAM" id="MobiDB-lite"/>
    </source>
</evidence>
<dbReference type="InterPro" id="IPR032675">
    <property type="entry name" value="LRR_dom_sf"/>
</dbReference>
<dbReference type="SMART" id="SM00255">
    <property type="entry name" value="TIR"/>
    <property type="match status" value="2"/>
</dbReference>
<keyword evidence="11" id="KW-1185">Reference proteome</keyword>
<dbReference type="Pfam" id="PF23598">
    <property type="entry name" value="LRR_14"/>
    <property type="match status" value="1"/>
</dbReference>
<keyword evidence="5" id="KW-0611">Plant defense</keyword>
<dbReference type="PANTHER" id="PTHR11017:SF570">
    <property type="entry name" value="DISEASE RESISTANCE PROTEIN (TIR-NBS CLASS)-RELATED"/>
    <property type="match status" value="1"/>
</dbReference>
<organism evidence="10 11">
    <name type="scientific">Quercus lobata</name>
    <name type="common">Valley oak</name>
    <dbReference type="NCBI Taxonomy" id="97700"/>
    <lineage>
        <taxon>Eukaryota</taxon>
        <taxon>Viridiplantae</taxon>
        <taxon>Streptophyta</taxon>
        <taxon>Embryophyta</taxon>
        <taxon>Tracheophyta</taxon>
        <taxon>Spermatophyta</taxon>
        <taxon>Magnoliopsida</taxon>
        <taxon>eudicotyledons</taxon>
        <taxon>Gunneridae</taxon>
        <taxon>Pentapetalae</taxon>
        <taxon>rosids</taxon>
        <taxon>fabids</taxon>
        <taxon>Fagales</taxon>
        <taxon>Fagaceae</taxon>
        <taxon>Quercus</taxon>
    </lineage>
</organism>
<dbReference type="InterPro" id="IPR035897">
    <property type="entry name" value="Toll_tir_struct_dom_sf"/>
</dbReference>
<protein>
    <recommendedName>
        <fullName evidence="1">ADP-ribosyl cyclase/cyclic ADP-ribose hydrolase</fullName>
        <ecNumber evidence="1">3.2.2.6</ecNumber>
    </recommendedName>
</protein>
<dbReference type="PANTHER" id="PTHR11017">
    <property type="entry name" value="LEUCINE-RICH REPEAT-CONTAINING PROTEIN"/>
    <property type="match status" value="1"/>
</dbReference>
<keyword evidence="4" id="KW-0378">Hydrolase</keyword>
<dbReference type="EC" id="3.2.2.6" evidence="1"/>
<comment type="catalytic activity">
    <reaction evidence="7">
        <text>NAD(+) + H2O = ADP-D-ribose + nicotinamide + H(+)</text>
        <dbReference type="Rhea" id="RHEA:16301"/>
        <dbReference type="ChEBI" id="CHEBI:15377"/>
        <dbReference type="ChEBI" id="CHEBI:15378"/>
        <dbReference type="ChEBI" id="CHEBI:17154"/>
        <dbReference type="ChEBI" id="CHEBI:57540"/>
        <dbReference type="ChEBI" id="CHEBI:57967"/>
        <dbReference type="EC" id="3.2.2.6"/>
    </reaction>
    <physiologicalReaction direction="left-to-right" evidence="7">
        <dbReference type="Rhea" id="RHEA:16302"/>
    </physiologicalReaction>
</comment>
<keyword evidence="6" id="KW-0520">NAD</keyword>
<dbReference type="Proteomes" id="UP000594261">
    <property type="component" value="Chromosome 3"/>
</dbReference>
<evidence type="ECO:0000256" key="4">
    <source>
        <dbReference type="ARBA" id="ARBA00022801"/>
    </source>
</evidence>
<dbReference type="OMA" id="HIAEMNL"/>